<dbReference type="PANTHER" id="PTHR46865">
    <property type="entry name" value="OXIDOREDUCTASE-RELATED"/>
    <property type="match status" value="1"/>
</dbReference>
<name>A0A2T0GWQ4_ACTMO</name>
<dbReference type="EMBL" id="PVSR01000013">
    <property type="protein sequence ID" value="PRW63524.1"/>
    <property type="molecule type" value="Genomic_DNA"/>
</dbReference>
<reference evidence="2 3" key="1">
    <citation type="submission" date="2018-03" db="EMBL/GenBank/DDBJ databases">
        <title>Actinopolyspora mortivallis from Sahara, screening for active biomolecules.</title>
        <authorList>
            <person name="Selama O."/>
            <person name="Wellington E.M.H."/>
            <person name="Hacene H."/>
        </authorList>
    </citation>
    <scope>NUCLEOTIDE SEQUENCE [LARGE SCALE GENOMIC DNA]</scope>
    <source>
        <strain evidence="2 3">M5A</strain>
    </source>
</reference>
<evidence type="ECO:0000259" key="1">
    <source>
        <dbReference type="Pfam" id="PF01494"/>
    </source>
</evidence>
<dbReference type="InterPro" id="IPR051704">
    <property type="entry name" value="FAD_aromatic-hydroxylase"/>
</dbReference>
<dbReference type="GO" id="GO:0071949">
    <property type="term" value="F:FAD binding"/>
    <property type="evidence" value="ECO:0007669"/>
    <property type="project" value="InterPro"/>
</dbReference>
<feature type="domain" description="FAD-binding" evidence="1">
    <location>
        <begin position="2"/>
        <end position="331"/>
    </location>
</feature>
<dbReference type="SUPFAM" id="SSF51905">
    <property type="entry name" value="FAD/NAD(P)-binding domain"/>
    <property type="match status" value="1"/>
</dbReference>
<dbReference type="InterPro" id="IPR036188">
    <property type="entry name" value="FAD/NAD-bd_sf"/>
</dbReference>
<evidence type="ECO:0000313" key="2">
    <source>
        <dbReference type="EMBL" id="PRW63524.1"/>
    </source>
</evidence>
<dbReference type="FunCoup" id="A0A2T0GWQ4">
    <property type="interactions" value="23"/>
</dbReference>
<dbReference type="RefSeq" id="WP_106113675.1">
    <property type="nucleotide sequence ID" value="NZ_PVSR01000013.1"/>
</dbReference>
<dbReference type="Gene3D" id="3.50.50.60">
    <property type="entry name" value="FAD/NAD(P)-binding domain"/>
    <property type="match status" value="1"/>
</dbReference>
<dbReference type="Proteomes" id="UP000239352">
    <property type="component" value="Unassembled WGS sequence"/>
</dbReference>
<gene>
    <name evidence="2" type="ORF">CEP50_10020</name>
</gene>
<proteinExistence type="predicted"/>
<dbReference type="InParanoid" id="A0A2T0GWQ4"/>
<dbReference type="AlphaFoldDB" id="A0A2T0GWQ4"/>
<dbReference type="Pfam" id="PF01494">
    <property type="entry name" value="FAD_binding_3"/>
    <property type="match status" value="1"/>
</dbReference>
<dbReference type="PRINTS" id="PR00420">
    <property type="entry name" value="RNGMNOXGNASE"/>
</dbReference>
<accession>A0A2T0GWQ4</accession>
<dbReference type="InterPro" id="IPR002938">
    <property type="entry name" value="FAD-bd"/>
</dbReference>
<dbReference type="Gene3D" id="3.30.9.10">
    <property type="entry name" value="D-Amino Acid Oxidase, subunit A, domain 2"/>
    <property type="match status" value="1"/>
</dbReference>
<organism evidence="2 3">
    <name type="scientific">Actinopolyspora mortivallis</name>
    <dbReference type="NCBI Taxonomy" id="33906"/>
    <lineage>
        <taxon>Bacteria</taxon>
        <taxon>Bacillati</taxon>
        <taxon>Actinomycetota</taxon>
        <taxon>Actinomycetes</taxon>
        <taxon>Actinopolysporales</taxon>
        <taxon>Actinopolysporaceae</taxon>
        <taxon>Actinopolyspora</taxon>
    </lineage>
</organism>
<evidence type="ECO:0000313" key="3">
    <source>
        <dbReference type="Proteomes" id="UP000239352"/>
    </source>
</evidence>
<protein>
    <submittedName>
        <fullName evidence="2">FAD-dependent oxidoreductase</fullName>
    </submittedName>
</protein>
<dbReference type="PANTHER" id="PTHR46865:SF8">
    <property type="entry name" value="POSSIBLE OXIDOREDUCTASE"/>
    <property type="match status" value="1"/>
</dbReference>
<comment type="caution">
    <text evidence="2">The sequence shown here is derived from an EMBL/GenBank/DDBJ whole genome shotgun (WGS) entry which is preliminary data.</text>
</comment>
<keyword evidence="3" id="KW-1185">Reference proteome</keyword>
<sequence length="397" mass="43737">MRVVVCGAGIAGLTLANRIAAFGGDVVLLERSPRPREQGYMIDFFGPGYRAVEAMGLLPAVERISYEFEEASLLDRHGRRRAGAHPKQFTSGDFLNVMRPDLESVLWESLPATVETRFGTSPVAVREEDGGVRVAVEDGTEIGADLLVGADGIHSTVRRLVFGAESRFLRHLGLHTTAFLLDSPEVRDRLGERFCLTDTLGRQLGLYALRDGRVAVFGVHRARNSGLPEDPRTAVRRVYAGLGWVVPEVLRQCPPSEEIYYDQVAQSLVPSWSNGRVVLLGDACYAVSLLAGQGASLASGGAYLLAERLAKESEPERALVEYERLWRPVVEEKQRAGRAGADWFLPESSWALWLRRTVLGMTRFSAVNRRVGEFLLGRRPAARAEGREAPELADLLE</sequence>